<keyword evidence="3" id="KW-1185">Reference proteome</keyword>
<dbReference type="AlphaFoldDB" id="A0A369JEM5"/>
<accession>A0A369JEM5</accession>
<evidence type="ECO:0000256" key="1">
    <source>
        <dbReference type="SAM" id="MobiDB-lite"/>
    </source>
</evidence>
<comment type="caution">
    <text evidence="2">The sequence shown here is derived from an EMBL/GenBank/DDBJ whole genome shotgun (WGS) entry which is preliminary data.</text>
</comment>
<name>A0A369JEM5_HYPMA</name>
<sequence length="109" mass="11696">MAVRASCTDEGNRSWFPSVVTLYTLTGDGLLGQRALASMRQDSKKARRDAGPGINRDCGDTQSSGILEDLEGEEFFSKATDAVCHIDGVLKSVYPRPGHYAIGLYGGDP</sequence>
<dbReference type="Proteomes" id="UP000076154">
    <property type="component" value="Unassembled WGS sequence"/>
</dbReference>
<evidence type="ECO:0000313" key="2">
    <source>
        <dbReference type="EMBL" id="RDB19037.1"/>
    </source>
</evidence>
<feature type="region of interest" description="Disordered" evidence="1">
    <location>
        <begin position="41"/>
        <end position="62"/>
    </location>
</feature>
<organism evidence="2 3">
    <name type="scientific">Hypsizygus marmoreus</name>
    <name type="common">White beech mushroom</name>
    <name type="synonym">Agaricus marmoreus</name>
    <dbReference type="NCBI Taxonomy" id="39966"/>
    <lineage>
        <taxon>Eukaryota</taxon>
        <taxon>Fungi</taxon>
        <taxon>Dikarya</taxon>
        <taxon>Basidiomycota</taxon>
        <taxon>Agaricomycotina</taxon>
        <taxon>Agaricomycetes</taxon>
        <taxon>Agaricomycetidae</taxon>
        <taxon>Agaricales</taxon>
        <taxon>Tricholomatineae</taxon>
        <taxon>Lyophyllaceae</taxon>
        <taxon>Hypsizygus</taxon>
    </lineage>
</organism>
<dbReference type="InParanoid" id="A0A369JEM5"/>
<feature type="compositionally biased region" description="Basic and acidic residues" evidence="1">
    <location>
        <begin position="41"/>
        <end position="50"/>
    </location>
</feature>
<gene>
    <name evidence="2" type="ORF">Hypma_014284</name>
</gene>
<evidence type="ECO:0000313" key="3">
    <source>
        <dbReference type="Proteomes" id="UP000076154"/>
    </source>
</evidence>
<proteinExistence type="predicted"/>
<protein>
    <submittedName>
        <fullName evidence="2">Uncharacterized protein</fullName>
    </submittedName>
</protein>
<reference evidence="2" key="1">
    <citation type="submission" date="2018-04" db="EMBL/GenBank/DDBJ databases">
        <title>Whole genome sequencing of Hypsizygus marmoreus.</title>
        <authorList>
            <person name="Choi I.-G."/>
            <person name="Min B."/>
            <person name="Kim J.-G."/>
            <person name="Kim S."/>
            <person name="Oh Y.-L."/>
            <person name="Kong W.-S."/>
            <person name="Park H."/>
            <person name="Jeong J."/>
            <person name="Song E.-S."/>
        </authorList>
    </citation>
    <scope>NUCLEOTIDE SEQUENCE [LARGE SCALE GENOMIC DNA]</scope>
    <source>
        <strain evidence="2">51987-8</strain>
    </source>
</reference>
<dbReference type="EMBL" id="LUEZ02000085">
    <property type="protein sequence ID" value="RDB19037.1"/>
    <property type="molecule type" value="Genomic_DNA"/>
</dbReference>